<keyword evidence="1" id="KW-0732">Signal</keyword>
<dbReference type="STRING" id="1891926.Fuma_02311"/>
<dbReference type="RefSeq" id="WP_077024288.1">
    <property type="nucleotide sequence ID" value="NZ_CP017641.1"/>
</dbReference>
<name>A0A1P8WF79_9PLAN</name>
<evidence type="ECO:0000259" key="2">
    <source>
        <dbReference type="Pfam" id="PF07593"/>
    </source>
</evidence>
<protein>
    <recommendedName>
        <fullName evidence="2">ASPIC/UnbV domain-containing protein</fullName>
    </recommendedName>
</protein>
<dbReference type="InterPro" id="IPR013517">
    <property type="entry name" value="FG-GAP"/>
</dbReference>
<dbReference type="InterPro" id="IPR028994">
    <property type="entry name" value="Integrin_alpha_N"/>
</dbReference>
<gene>
    <name evidence="3" type="ORF">Fuma_02311</name>
</gene>
<keyword evidence="4" id="KW-1185">Reference proteome</keyword>
<evidence type="ECO:0000313" key="3">
    <source>
        <dbReference type="EMBL" id="APZ92699.1"/>
    </source>
</evidence>
<proteinExistence type="predicted"/>
<evidence type="ECO:0000256" key="1">
    <source>
        <dbReference type="ARBA" id="ARBA00022729"/>
    </source>
</evidence>
<sequence length="208" mass="22597">MTQPLNQKAVCPAAGDLDDELGEFWLENPWQPTDKNMSAYERNRLLLNTRNDGFADLSHASGGADLDSDSRAVVATDFDGDGMPDLLIRSSGGGPLRLFRNAFPHANSVQISLHGKTSNARGIGSQLIAKVDGQTLYREMQTQNCFRGQSPAEVRFGLQAAEQLDELEVRWPSGVIQKFGPLSAGSHYLITEGDANPANITNPQNGDR</sequence>
<dbReference type="InterPro" id="IPR027039">
    <property type="entry name" value="Crtac1"/>
</dbReference>
<dbReference type="PANTHER" id="PTHR16026">
    <property type="entry name" value="CARTILAGE ACIDIC PROTEIN 1"/>
    <property type="match status" value="1"/>
</dbReference>
<reference evidence="3 4" key="1">
    <citation type="journal article" date="2016" name="Front. Microbiol.">
        <title>Fuerstia marisgermanicae gen. nov., sp. nov., an Unusual Member of the Phylum Planctomycetes from the German Wadden Sea.</title>
        <authorList>
            <person name="Kohn T."/>
            <person name="Heuer A."/>
            <person name="Jogler M."/>
            <person name="Vollmers J."/>
            <person name="Boedeker C."/>
            <person name="Bunk B."/>
            <person name="Rast P."/>
            <person name="Borchert D."/>
            <person name="Glockner I."/>
            <person name="Freese H.M."/>
            <person name="Klenk H.P."/>
            <person name="Overmann J."/>
            <person name="Kaster A.K."/>
            <person name="Rohde M."/>
            <person name="Wiegand S."/>
            <person name="Jogler C."/>
        </authorList>
    </citation>
    <scope>NUCLEOTIDE SEQUENCE [LARGE SCALE GENOMIC DNA]</scope>
    <source>
        <strain evidence="3 4">NH11</strain>
    </source>
</reference>
<dbReference type="AlphaFoldDB" id="A0A1P8WF79"/>
<organism evidence="3 4">
    <name type="scientific">Fuerstiella marisgermanici</name>
    <dbReference type="NCBI Taxonomy" id="1891926"/>
    <lineage>
        <taxon>Bacteria</taxon>
        <taxon>Pseudomonadati</taxon>
        <taxon>Planctomycetota</taxon>
        <taxon>Planctomycetia</taxon>
        <taxon>Planctomycetales</taxon>
        <taxon>Planctomycetaceae</taxon>
        <taxon>Fuerstiella</taxon>
    </lineage>
</organism>
<evidence type="ECO:0000313" key="4">
    <source>
        <dbReference type="Proteomes" id="UP000187735"/>
    </source>
</evidence>
<dbReference type="Gene3D" id="2.130.10.130">
    <property type="entry name" value="Integrin alpha, N-terminal"/>
    <property type="match status" value="1"/>
</dbReference>
<dbReference type="Pfam" id="PF01839">
    <property type="entry name" value="FG-GAP"/>
    <property type="match status" value="1"/>
</dbReference>
<dbReference type="EMBL" id="CP017641">
    <property type="protein sequence ID" value="APZ92699.1"/>
    <property type="molecule type" value="Genomic_DNA"/>
</dbReference>
<dbReference type="KEGG" id="fmr:Fuma_02311"/>
<dbReference type="Proteomes" id="UP000187735">
    <property type="component" value="Chromosome"/>
</dbReference>
<dbReference type="PANTHER" id="PTHR16026:SF0">
    <property type="entry name" value="CARTILAGE ACIDIC PROTEIN 1"/>
    <property type="match status" value="1"/>
</dbReference>
<dbReference type="Pfam" id="PF07593">
    <property type="entry name" value="UnbV_ASPIC"/>
    <property type="match status" value="1"/>
</dbReference>
<dbReference type="InterPro" id="IPR011519">
    <property type="entry name" value="UnbV_ASPIC"/>
</dbReference>
<dbReference type="SUPFAM" id="SSF69318">
    <property type="entry name" value="Integrin alpha N-terminal domain"/>
    <property type="match status" value="1"/>
</dbReference>
<dbReference type="OrthoDB" id="5287961at2"/>
<feature type="domain" description="ASPIC/UnbV" evidence="2">
    <location>
        <begin position="122"/>
        <end position="188"/>
    </location>
</feature>
<accession>A0A1P8WF79</accession>